<organism evidence="5 6">
    <name type="scientific">Anthostomella pinea</name>
    <dbReference type="NCBI Taxonomy" id="933095"/>
    <lineage>
        <taxon>Eukaryota</taxon>
        <taxon>Fungi</taxon>
        <taxon>Dikarya</taxon>
        <taxon>Ascomycota</taxon>
        <taxon>Pezizomycotina</taxon>
        <taxon>Sordariomycetes</taxon>
        <taxon>Xylariomycetidae</taxon>
        <taxon>Xylariales</taxon>
        <taxon>Xylariaceae</taxon>
        <taxon>Anthostomella</taxon>
    </lineage>
</organism>
<evidence type="ECO:0000313" key="6">
    <source>
        <dbReference type="Proteomes" id="UP001295740"/>
    </source>
</evidence>
<dbReference type="InterPro" id="IPR020946">
    <property type="entry name" value="Flavin_mOase-like"/>
</dbReference>
<evidence type="ECO:0000313" key="5">
    <source>
        <dbReference type="EMBL" id="CAJ2511033.1"/>
    </source>
</evidence>
<dbReference type="InterPro" id="IPR050346">
    <property type="entry name" value="FMO-like"/>
</dbReference>
<protein>
    <submittedName>
        <fullName evidence="5">Uu.00g066580.m01.CDS01</fullName>
    </submittedName>
</protein>
<keyword evidence="4" id="KW-0560">Oxidoreductase</keyword>
<gene>
    <name evidence="5" type="ORF">KHLLAP_LOCUS11501</name>
</gene>
<dbReference type="GO" id="GO:0050661">
    <property type="term" value="F:NADP binding"/>
    <property type="evidence" value="ECO:0007669"/>
    <property type="project" value="InterPro"/>
</dbReference>
<dbReference type="SUPFAM" id="SSF51905">
    <property type="entry name" value="FAD/NAD(P)-binding domain"/>
    <property type="match status" value="1"/>
</dbReference>
<keyword evidence="2" id="KW-0285">Flavoprotein</keyword>
<keyword evidence="6" id="KW-1185">Reference proteome</keyword>
<dbReference type="PANTHER" id="PTHR23023">
    <property type="entry name" value="DIMETHYLANILINE MONOOXYGENASE"/>
    <property type="match status" value="1"/>
</dbReference>
<reference evidence="5" key="1">
    <citation type="submission" date="2023-10" db="EMBL/GenBank/DDBJ databases">
        <authorList>
            <person name="Hackl T."/>
        </authorList>
    </citation>
    <scope>NUCLEOTIDE SEQUENCE</scope>
</reference>
<comment type="similarity">
    <text evidence="1">Belongs to the FMO family.</text>
</comment>
<proteinExistence type="inferred from homology"/>
<keyword evidence="3" id="KW-0274">FAD</keyword>
<sequence length="162" mass="18005">MEEFDCVIVGAGCHGLAAAQQFHYTQLDSSVVILNAQGSLGGTWAEERLYPTLKSNNLLGTYEYPGFPMSNDKFDVKPGQHVKAAALNSYLKAYTEHHEIADLIRFNYKVLSAKHQDMDVGGWVLTIAVEEGEKTAFARHVIITIGLTSNEFLPYFDGQEDF</sequence>
<dbReference type="EMBL" id="CAUWAG010000018">
    <property type="protein sequence ID" value="CAJ2511033.1"/>
    <property type="molecule type" value="Genomic_DNA"/>
</dbReference>
<dbReference type="InterPro" id="IPR036188">
    <property type="entry name" value="FAD/NAD-bd_sf"/>
</dbReference>
<comment type="caution">
    <text evidence="5">The sequence shown here is derived from an EMBL/GenBank/DDBJ whole genome shotgun (WGS) entry which is preliminary data.</text>
</comment>
<dbReference type="Proteomes" id="UP001295740">
    <property type="component" value="Unassembled WGS sequence"/>
</dbReference>
<evidence type="ECO:0000256" key="2">
    <source>
        <dbReference type="ARBA" id="ARBA00022630"/>
    </source>
</evidence>
<accession>A0AAI8VTZ6</accession>
<evidence type="ECO:0000256" key="3">
    <source>
        <dbReference type="ARBA" id="ARBA00022827"/>
    </source>
</evidence>
<dbReference type="GO" id="GO:0050660">
    <property type="term" value="F:flavin adenine dinucleotide binding"/>
    <property type="evidence" value="ECO:0007669"/>
    <property type="project" value="InterPro"/>
</dbReference>
<evidence type="ECO:0000256" key="4">
    <source>
        <dbReference type="ARBA" id="ARBA00023002"/>
    </source>
</evidence>
<dbReference type="Gene3D" id="3.50.50.60">
    <property type="entry name" value="FAD/NAD(P)-binding domain"/>
    <property type="match status" value="1"/>
</dbReference>
<name>A0AAI8VTZ6_9PEZI</name>
<dbReference type="AlphaFoldDB" id="A0AAI8VTZ6"/>
<dbReference type="GO" id="GO:0004499">
    <property type="term" value="F:N,N-dimethylaniline monooxygenase activity"/>
    <property type="evidence" value="ECO:0007669"/>
    <property type="project" value="InterPro"/>
</dbReference>
<dbReference type="Pfam" id="PF00743">
    <property type="entry name" value="FMO-like"/>
    <property type="match status" value="1"/>
</dbReference>
<evidence type="ECO:0000256" key="1">
    <source>
        <dbReference type="ARBA" id="ARBA00009183"/>
    </source>
</evidence>